<feature type="region of interest" description="Disordered" evidence="2">
    <location>
        <begin position="79"/>
        <end position="122"/>
    </location>
</feature>
<accession>A0A4U1CSF4</accession>
<dbReference type="InterPro" id="IPR000504">
    <property type="entry name" value="RRM_dom"/>
</dbReference>
<evidence type="ECO:0000313" key="5">
    <source>
        <dbReference type="Proteomes" id="UP000307244"/>
    </source>
</evidence>
<sequence>MIKLFVVGYPLDIEDVELIELFSIQGMIHSIHLLTDKVTHKHKGYGFIEMVDQAGADRAIANLNGMVMKGRKLTVKLADEDREKKPKAFKSNHFPAQDRQASQNTEEGFKSKRPRKLISEGK</sequence>
<reference evidence="4 5" key="1">
    <citation type="submission" date="2019-04" db="EMBL/GenBank/DDBJ databases">
        <title>Pedobacter sp. RP-3-15 sp. nov., isolated from Arctic soil.</title>
        <authorList>
            <person name="Dahal R.H."/>
            <person name="Kim D.-U."/>
        </authorList>
    </citation>
    <scope>NUCLEOTIDE SEQUENCE [LARGE SCALE GENOMIC DNA]</scope>
    <source>
        <strain evidence="4 5">RP-3-15</strain>
    </source>
</reference>
<keyword evidence="5" id="KW-1185">Reference proteome</keyword>
<dbReference type="RefSeq" id="WP_136834278.1">
    <property type="nucleotide sequence ID" value="NZ_SWBQ01000001.1"/>
</dbReference>
<gene>
    <name evidence="4" type="ORF">FA047_01820</name>
</gene>
<evidence type="ECO:0000313" key="4">
    <source>
        <dbReference type="EMBL" id="TKC08859.1"/>
    </source>
</evidence>
<protein>
    <submittedName>
        <fullName evidence="4">RNA-binding protein</fullName>
    </submittedName>
</protein>
<dbReference type="EMBL" id="SWBQ01000001">
    <property type="protein sequence ID" value="TKC08859.1"/>
    <property type="molecule type" value="Genomic_DNA"/>
</dbReference>
<feature type="domain" description="RRM" evidence="3">
    <location>
        <begin position="2"/>
        <end position="80"/>
    </location>
</feature>
<dbReference type="OrthoDB" id="797376at2"/>
<comment type="caution">
    <text evidence="4">The sequence shown here is derived from an EMBL/GenBank/DDBJ whole genome shotgun (WGS) entry which is preliminary data.</text>
</comment>
<dbReference type="AlphaFoldDB" id="A0A4U1CSF4"/>
<dbReference type="SUPFAM" id="SSF54928">
    <property type="entry name" value="RNA-binding domain, RBD"/>
    <property type="match status" value="1"/>
</dbReference>
<evidence type="ECO:0000256" key="1">
    <source>
        <dbReference type="ARBA" id="ARBA00022884"/>
    </source>
</evidence>
<dbReference type="PANTHER" id="PTHR48024">
    <property type="entry name" value="GEO13361P1-RELATED"/>
    <property type="match status" value="1"/>
</dbReference>
<dbReference type="Pfam" id="PF00076">
    <property type="entry name" value="RRM_1"/>
    <property type="match status" value="1"/>
</dbReference>
<name>A0A4U1CSF4_9SPHI</name>
<dbReference type="Proteomes" id="UP000307244">
    <property type="component" value="Unassembled WGS sequence"/>
</dbReference>
<organism evidence="4 5">
    <name type="scientific">Pedobacter frigoris</name>
    <dbReference type="NCBI Taxonomy" id="2571272"/>
    <lineage>
        <taxon>Bacteria</taxon>
        <taxon>Pseudomonadati</taxon>
        <taxon>Bacteroidota</taxon>
        <taxon>Sphingobacteriia</taxon>
        <taxon>Sphingobacteriales</taxon>
        <taxon>Sphingobacteriaceae</taxon>
        <taxon>Pedobacter</taxon>
    </lineage>
</organism>
<dbReference type="InterPro" id="IPR012677">
    <property type="entry name" value="Nucleotide-bd_a/b_plait_sf"/>
</dbReference>
<dbReference type="Gene3D" id="3.30.70.330">
    <property type="match status" value="1"/>
</dbReference>
<dbReference type="PANTHER" id="PTHR48024:SF56">
    <property type="entry name" value="HETEROGENEOUS NUCLEAR RIBONUCLEOPROTEIN A0"/>
    <property type="match status" value="1"/>
</dbReference>
<dbReference type="PROSITE" id="PS50102">
    <property type="entry name" value="RRM"/>
    <property type="match status" value="1"/>
</dbReference>
<dbReference type="InterPro" id="IPR050886">
    <property type="entry name" value="RNA-binding_reg"/>
</dbReference>
<dbReference type="SMART" id="SM00360">
    <property type="entry name" value="RRM"/>
    <property type="match status" value="1"/>
</dbReference>
<evidence type="ECO:0000256" key="2">
    <source>
        <dbReference type="SAM" id="MobiDB-lite"/>
    </source>
</evidence>
<keyword evidence="1" id="KW-0694">RNA-binding</keyword>
<dbReference type="InterPro" id="IPR035979">
    <property type="entry name" value="RBD_domain_sf"/>
</dbReference>
<proteinExistence type="predicted"/>
<evidence type="ECO:0000259" key="3">
    <source>
        <dbReference type="PROSITE" id="PS50102"/>
    </source>
</evidence>
<dbReference type="GO" id="GO:0003723">
    <property type="term" value="F:RNA binding"/>
    <property type="evidence" value="ECO:0007669"/>
    <property type="project" value="UniProtKB-KW"/>
</dbReference>